<sequence length="104" mass="11775">MNKKRWIKLGAAIILIVLLGFAGYKYWQYRQTQNTTVNQDVYIVKTMDLKAKVSATGTIKPVESVEVSSKITARIKEILVKENQMVKAGETIALLIVFNDLIFL</sequence>
<dbReference type="Gene3D" id="2.40.50.100">
    <property type="match status" value="1"/>
</dbReference>
<proteinExistence type="predicted"/>
<accession>A0A840UXF7</accession>
<evidence type="ECO:0000313" key="2">
    <source>
        <dbReference type="Proteomes" id="UP000559117"/>
    </source>
</evidence>
<protein>
    <submittedName>
        <fullName evidence="1">Multidrug efflux pump subunit AcrA (Membrane-fusion protein)</fullName>
    </submittedName>
</protein>
<dbReference type="RefSeq" id="WP_231038061.1">
    <property type="nucleotide sequence ID" value="NZ_JACHFH010000057.1"/>
</dbReference>
<organism evidence="1 2">
    <name type="scientific">Pectinatus brassicae</name>
    <dbReference type="NCBI Taxonomy" id="862415"/>
    <lineage>
        <taxon>Bacteria</taxon>
        <taxon>Bacillati</taxon>
        <taxon>Bacillota</taxon>
        <taxon>Negativicutes</taxon>
        <taxon>Selenomonadales</taxon>
        <taxon>Selenomonadaceae</taxon>
        <taxon>Pectinatus</taxon>
    </lineage>
</organism>
<evidence type="ECO:0000313" key="1">
    <source>
        <dbReference type="EMBL" id="MBB5337544.1"/>
    </source>
</evidence>
<keyword evidence="2" id="KW-1185">Reference proteome</keyword>
<dbReference type="PANTHER" id="PTHR30469:SF33">
    <property type="entry name" value="SLR1207 PROTEIN"/>
    <property type="match status" value="1"/>
</dbReference>
<dbReference type="PANTHER" id="PTHR30469">
    <property type="entry name" value="MULTIDRUG RESISTANCE PROTEIN MDTA"/>
    <property type="match status" value="1"/>
</dbReference>
<gene>
    <name evidence="1" type="ORF">HNR32_002706</name>
</gene>
<dbReference type="AlphaFoldDB" id="A0A840UXF7"/>
<dbReference type="GO" id="GO:1990281">
    <property type="term" value="C:efflux pump complex"/>
    <property type="evidence" value="ECO:0007669"/>
    <property type="project" value="TreeGrafter"/>
</dbReference>
<dbReference type="EMBL" id="JACHFH010000057">
    <property type="protein sequence ID" value="MBB5337544.1"/>
    <property type="molecule type" value="Genomic_DNA"/>
</dbReference>
<reference evidence="1 2" key="1">
    <citation type="submission" date="2020-08" db="EMBL/GenBank/DDBJ databases">
        <title>Genomic Encyclopedia of Type Strains, Phase IV (KMG-IV): sequencing the most valuable type-strain genomes for metagenomic binning, comparative biology and taxonomic classification.</title>
        <authorList>
            <person name="Goeker M."/>
        </authorList>
    </citation>
    <scope>NUCLEOTIDE SEQUENCE [LARGE SCALE GENOMIC DNA]</scope>
    <source>
        <strain evidence="1 2">DSM 24661</strain>
    </source>
</reference>
<name>A0A840UXF7_9FIRM</name>
<comment type="caution">
    <text evidence="1">The sequence shown here is derived from an EMBL/GenBank/DDBJ whole genome shotgun (WGS) entry which is preliminary data.</text>
</comment>
<dbReference type="Proteomes" id="UP000559117">
    <property type="component" value="Unassembled WGS sequence"/>
</dbReference>
<dbReference type="GO" id="GO:0015562">
    <property type="term" value="F:efflux transmembrane transporter activity"/>
    <property type="evidence" value="ECO:0007669"/>
    <property type="project" value="TreeGrafter"/>
</dbReference>